<protein>
    <submittedName>
        <fullName evidence="2">Sporulation delaying protein family toxin</fullName>
    </submittedName>
</protein>
<feature type="transmembrane region" description="Helical" evidence="1">
    <location>
        <begin position="150"/>
        <end position="170"/>
    </location>
</feature>
<comment type="caution">
    <text evidence="2">The sequence shown here is derived from an EMBL/GenBank/DDBJ whole genome shotgun (WGS) entry which is preliminary data.</text>
</comment>
<evidence type="ECO:0000313" key="2">
    <source>
        <dbReference type="EMBL" id="MCY9230742.1"/>
    </source>
</evidence>
<evidence type="ECO:0000256" key="1">
    <source>
        <dbReference type="SAM" id="Phobius"/>
    </source>
</evidence>
<keyword evidence="1" id="KW-0472">Membrane</keyword>
<feature type="transmembrane region" description="Helical" evidence="1">
    <location>
        <begin position="12"/>
        <end position="33"/>
    </location>
</feature>
<dbReference type="AlphaFoldDB" id="A0A9Q4EU03"/>
<keyword evidence="1" id="KW-0812">Transmembrane</keyword>
<dbReference type="InterPro" id="IPR023888">
    <property type="entry name" value="SdpC-like"/>
</dbReference>
<proteinExistence type="predicted"/>
<dbReference type="EMBL" id="JALAXJ010000017">
    <property type="protein sequence ID" value="MCY9230742.1"/>
    <property type="molecule type" value="Genomic_DNA"/>
</dbReference>
<dbReference type="Proteomes" id="UP001066278">
    <property type="component" value="Unassembled WGS sequence"/>
</dbReference>
<dbReference type="RefSeq" id="WP_249033915.1">
    <property type="nucleotide sequence ID" value="NZ_CP029465.1"/>
</dbReference>
<accession>A0A9Q4EU03</accession>
<sequence length="202" mass="22510">MDMRLAAQDLKLKLVYLMLIVLVVSIFSGATPITQAKNLHKYSGEEIFAGIVFGQGEISKKFPEIWNTNDYNVRNSDKSKELTQLLISEMKKIDSQYFNDLKKSVYEKDLKLIDEEFSKGGDLLKEAAEKVNMGSSEHADLVSGKCVETLGAAIFVLVLAAGGAVDYLYVYNATKFWGITSNDKESKLATEMFVKDVADKLN</sequence>
<organism evidence="2 3">
    <name type="scientific">Bacillus inaquosorum</name>
    <dbReference type="NCBI Taxonomy" id="483913"/>
    <lineage>
        <taxon>Bacteria</taxon>
        <taxon>Bacillati</taxon>
        <taxon>Bacillota</taxon>
        <taxon>Bacilli</taxon>
        <taxon>Bacillales</taxon>
        <taxon>Bacillaceae</taxon>
        <taxon>Bacillus</taxon>
    </lineage>
</organism>
<dbReference type="NCBIfam" id="TIGR04032">
    <property type="entry name" value="toxin_SdpC"/>
    <property type="match status" value="1"/>
</dbReference>
<evidence type="ECO:0000313" key="3">
    <source>
        <dbReference type="Proteomes" id="UP001066278"/>
    </source>
</evidence>
<dbReference type="Pfam" id="PF26137">
    <property type="entry name" value="Toxin_SdpC"/>
    <property type="match status" value="1"/>
</dbReference>
<gene>
    <name evidence="2" type="ORF">MOE99_15570</name>
</gene>
<name>A0A9Q4EU03_9BACI</name>
<keyword evidence="1" id="KW-1133">Transmembrane helix</keyword>
<reference evidence="2" key="1">
    <citation type="submission" date="2022-02" db="EMBL/GenBank/DDBJ databases">
        <title>Crop Bioprotection Bacillus Genome Sequencing.</title>
        <authorList>
            <person name="Dunlap C."/>
        </authorList>
    </citation>
    <scope>NUCLEOTIDE SEQUENCE</scope>
    <source>
        <strain evidence="2">T20C13</strain>
    </source>
</reference>